<proteinExistence type="predicted"/>
<reference evidence="1" key="1">
    <citation type="journal article" date="2020" name="bioRxiv">
        <title>Chromosome-level reference genome of the European wasp spider Argiope bruennichi: a resource for studies on range expansion and evolutionary adaptation.</title>
        <authorList>
            <person name="Sheffer M.M."/>
            <person name="Hoppe A."/>
            <person name="Krehenwinkel H."/>
            <person name="Uhl G."/>
            <person name="Kuss A.W."/>
            <person name="Jensen L."/>
            <person name="Jensen C."/>
            <person name="Gillespie R.G."/>
            <person name="Hoff K.J."/>
            <person name="Prost S."/>
        </authorList>
    </citation>
    <scope>NUCLEOTIDE SEQUENCE</scope>
</reference>
<dbReference type="Proteomes" id="UP000807504">
    <property type="component" value="Unassembled WGS sequence"/>
</dbReference>
<evidence type="ECO:0000313" key="2">
    <source>
        <dbReference type="Proteomes" id="UP000807504"/>
    </source>
</evidence>
<accession>A0A8T0EDY1</accession>
<dbReference type="AlphaFoldDB" id="A0A8T0EDY1"/>
<protein>
    <submittedName>
        <fullName evidence="1">Uncharacterized protein</fullName>
    </submittedName>
</protein>
<comment type="caution">
    <text evidence="1">The sequence shown here is derived from an EMBL/GenBank/DDBJ whole genome shotgun (WGS) entry which is preliminary data.</text>
</comment>
<sequence>MYLVPAARATSINYWAENWWIWCLLRGPFTPGVSVGKSLAPSKEVGSAVQSDGRSADPWAPLLLIRFEALASGW</sequence>
<keyword evidence="2" id="KW-1185">Reference proteome</keyword>
<gene>
    <name evidence="1" type="ORF">HNY73_018336</name>
</gene>
<reference evidence="1" key="2">
    <citation type="submission" date="2020-06" db="EMBL/GenBank/DDBJ databases">
        <authorList>
            <person name="Sheffer M."/>
        </authorList>
    </citation>
    <scope>NUCLEOTIDE SEQUENCE</scope>
</reference>
<name>A0A8T0EDY1_ARGBR</name>
<dbReference type="EMBL" id="JABXBU010002228">
    <property type="protein sequence ID" value="KAF8770853.1"/>
    <property type="molecule type" value="Genomic_DNA"/>
</dbReference>
<organism evidence="1 2">
    <name type="scientific">Argiope bruennichi</name>
    <name type="common">Wasp spider</name>
    <name type="synonym">Aranea bruennichi</name>
    <dbReference type="NCBI Taxonomy" id="94029"/>
    <lineage>
        <taxon>Eukaryota</taxon>
        <taxon>Metazoa</taxon>
        <taxon>Ecdysozoa</taxon>
        <taxon>Arthropoda</taxon>
        <taxon>Chelicerata</taxon>
        <taxon>Arachnida</taxon>
        <taxon>Araneae</taxon>
        <taxon>Araneomorphae</taxon>
        <taxon>Entelegynae</taxon>
        <taxon>Araneoidea</taxon>
        <taxon>Araneidae</taxon>
        <taxon>Argiope</taxon>
    </lineage>
</organism>
<evidence type="ECO:0000313" key="1">
    <source>
        <dbReference type="EMBL" id="KAF8770853.1"/>
    </source>
</evidence>